<feature type="transmembrane region" description="Helical" evidence="2">
    <location>
        <begin position="94"/>
        <end position="115"/>
    </location>
</feature>
<keyword evidence="4" id="KW-1185">Reference proteome</keyword>
<dbReference type="AlphaFoldDB" id="A0A5C8NLD1"/>
<protein>
    <submittedName>
        <fullName evidence="3">Uncharacterized protein</fullName>
    </submittedName>
</protein>
<feature type="region of interest" description="Disordered" evidence="1">
    <location>
        <begin position="1"/>
        <end position="41"/>
    </location>
</feature>
<evidence type="ECO:0000313" key="4">
    <source>
        <dbReference type="Proteomes" id="UP000321571"/>
    </source>
</evidence>
<keyword evidence="2" id="KW-0812">Transmembrane</keyword>
<dbReference type="OrthoDB" id="3831145at2"/>
<feature type="transmembrane region" description="Helical" evidence="2">
    <location>
        <begin position="154"/>
        <end position="175"/>
    </location>
</feature>
<feature type="transmembrane region" description="Helical" evidence="2">
    <location>
        <begin position="50"/>
        <end position="72"/>
    </location>
</feature>
<feature type="compositionally biased region" description="Low complexity" evidence="1">
    <location>
        <begin position="1"/>
        <end position="14"/>
    </location>
</feature>
<dbReference type="RefSeq" id="WP_147684373.1">
    <property type="nucleotide sequence ID" value="NZ_VDUX01000002.1"/>
</dbReference>
<dbReference type="EMBL" id="VDUX01000002">
    <property type="protein sequence ID" value="TXL62058.1"/>
    <property type="molecule type" value="Genomic_DNA"/>
</dbReference>
<accession>A0A5C8NLD1</accession>
<dbReference type="Proteomes" id="UP000321571">
    <property type="component" value="Unassembled WGS sequence"/>
</dbReference>
<keyword evidence="2" id="KW-1133">Transmembrane helix</keyword>
<comment type="caution">
    <text evidence="3">The sequence shown here is derived from an EMBL/GenBank/DDBJ whole genome shotgun (WGS) entry which is preliminary data.</text>
</comment>
<name>A0A5C8NLD1_9ACTN</name>
<organism evidence="3 4">
    <name type="scientific">Aeromicrobium terrae</name>
    <dbReference type="NCBI Taxonomy" id="2498846"/>
    <lineage>
        <taxon>Bacteria</taxon>
        <taxon>Bacillati</taxon>
        <taxon>Actinomycetota</taxon>
        <taxon>Actinomycetes</taxon>
        <taxon>Propionibacteriales</taxon>
        <taxon>Nocardioidaceae</taxon>
        <taxon>Aeromicrobium</taxon>
    </lineage>
</organism>
<keyword evidence="2" id="KW-0472">Membrane</keyword>
<evidence type="ECO:0000256" key="1">
    <source>
        <dbReference type="SAM" id="MobiDB-lite"/>
    </source>
</evidence>
<feature type="transmembrane region" description="Helical" evidence="2">
    <location>
        <begin position="127"/>
        <end position="148"/>
    </location>
</feature>
<proteinExistence type="predicted"/>
<gene>
    <name evidence="3" type="ORF">FHP06_04925</name>
</gene>
<evidence type="ECO:0000313" key="3">
    <source>
        <dbReference type="EMBL" id="TXL62058.1"/>
    </source>
</evidence>
<reference evidence="3 4" key="1">
    <citation type="submission" date="2019-06" db="EMBL/GenBank/DDBJ databases">
        <title>Aeromicrobium sp. nov., isolated from a maize field.</title>
        <authorList>
            <person name="Lin S.-Y."/>
            <person name="Tsai C.-F."/>
            <person name="Young C.-C."/>
        </authorList>
    </citation>
    <scope>NUCLEOTIDE SEQUENCE [LARGE SCALE GENOMIC DNA]</scope>
    <source>
        <strain evidence="3 4">CC-CFT486</strain>
    </source>
</reference>
<sequence>MSDQDPQPQYPKYPGEGGETFSAGQPPAEYPSATQPEPERPQSIRTAVRLMQVGAGLSALGTIVSIATIGSLKDSIEDSLRDSDPNVSQSTVDAAYSVAIVAGVIGGIIAVLLWLWMAWKNGQGRSWARVVATVFGGLNLLSTLFSLASPQADGFTISFSLINLVLAGAILVFLWRKESSAYYDSVSQRR</sequence>
<evidence type="ECO:0000256" key="2">
    <source>
        <dbReference type="SAM" id="Phobius"/>
    </source>
</evidence>